<feature type="region of interest" description="Disordered" evidence="1">
    <location>
        <begin position="561"/>
        <end position="592"/>
    </location>
</feature>
<feature type="region of interest" description="Disordered" evidence="1">
    <location>
        <begin position="730"/>
        <end position="800"/>
    </location>
</feature>
<keyword evidence="3" id="KW-1185">Reference proteome</keyword>
<dbReference type="EMBL" id="CP036426">
    <property type="protein sequence ID" value="QDV36434.1"/>
    <property type="molecule type" value="Genomic_DNA"/>
</dbReference>
<feature type="compositionally biased region" description="Low complexity" evidence="1">
    <location>
        <begin position="493"/>
        <end position="509"/>
    </location>
</feature>
<dbReference type="InterPro" id="IPR006626">
    <property type="entry name" value="PbH1"/>
</dbReference>
<feature type="compositionally biased region" description="Basic and acidic residues" evidence="1">
    <location>
        <begin position="788"/>
        <end position="800"/>
    </location>
</feature>
<feature type="region of interest" description="Disordered" evidence="1">
    <location>
        <begin position="449"/>
        <end position="513"/>
    </location>
</feature>
<evidence type="ECO:0000313" key="2">
    <source>
        <dbReference type="EMBL" id="QDV36434.1"/>
    </source>
</evidence>
<protein>
    <submittedName>
        <fullName evidence="2">Uncharacterized protein</fullName>
    </submittedName>
</protein>
<organism evidence="2 3">
    <name type="scientific">Tautonia plasticadhaerens</name>
    <dbReference type="NCBI Taxonomy" id="2527974"/>
    <lineage>
        <taxon>Bacteria</taxon>
        <taxon>Pseudomonadati</taxon>
        <taxon>Planctomycetota</taxon>
        <taxon>Planctomycetia</taxon>
        <taxon>Isosphaerales</taxon>
        <taxon>Isosphaeraceae</taxon>
        <taxon>Tautonia</taxon>
    </lineage>
</organism>
<feature type="compositionally biased region" description="Basic and acidic residues" evidence="1">
    <location>
        <begin position="578"/>
        <end position="591"/>
    </location>
</feature>
<feature type="compositionally biased region" description="Basic and acidic residues" evidence="1">
    <location>
        <begin position="731"/>
        <end position="745"/>
    </location>
</feature>
<reference evidence="2 3" key="1">
    <citation type="submission" date="2019-02" db="EMBL/GenBank/DDBJ databases">
        <title>Deep-cultivation of Planctomycetes and their phenomic and genomic characterization uncovers novel biology.</title>
        <authorList>
            <person name="Wiegand S."/>
            <person name="Jogler M."/>
            <person name="Boedeker C."/>
            <person name="Pinto D."/>
            <person name="Vollmers J."/>
            <person name="Rivas-Marin E."/>
            <person name="Kohn T."/>
            <person name="Peeters S.H."/>
            <person name="Heuer A."/>
            <person name="Rast P."/>
            <person name="Oberbeckmann S."/>
            <person name="Bunk B."/>
            <person name="Jeske O."/>
            <person name="Meyerdierks A."/>
            <person name="Storesund J.E."/>
            <person name="Kallscheuer N."/>
            <person name="Luecker S."/>
            <person name="Lage O.M."/>
            <person name="Pohl T."/>
            <person name="Merkel B.J."/>
            <person name="Hornburger P."/>
            <person name="Mueller R.-W."/>
            <person name="Bruemmer F."/>
            <person name="Labrenz M."/>
            <person name="Spormann A.M."/>
            <person name="Op den Camp H."/>
            <person name="Overmann J."/>
            <person name="Amann R."/>
            <person name="Jetten M.S.M."/>
            <person name="Mascher T."/>
            <person name="Medema M.H."/>
            <person name="Devos D.P."/>
            <person name="Kaster A.-K."/>
            <person name="Ovreas L."/>
            <person name="Rohde M."/>
            <person name="Galperin M.Y."/>
            <person name="Jogler C."/>
        </authorList>
    </citation>
    <scope>NUCLEOTIDE SEQUENCE [LARGE SCALE GENOMIC DNA]</scope>
    <source>
        <strain evidence="2 3">ElP</strain>
    </source>
</reference>
<dbReference type="AlphaFoldDB" id="A0A518H6I1"/>
<dbReference type="KEGG" id="tpla:ElP_43580"/>
<dbReference type="NCBIfam" id="NF041518">
    <property type="entry name" value="choice_anch_Q"/>
    <property type="match status" value="1"/>
</dbReference>
<dbReference type="PANTHER" id="PTHR11319">
    <property type="entry name" value="G PROTEIN-COUPLED RECEPTOR-RELATED"/>
    <property type="match status" value="1"/>
</dbReference>
<feature type="compositionally biased region" description="Basic residues" evidence="1">
    <location>
        <begin position="746"/>
        <end position="757"/>
    </location>
</feature>
<evidence type="ECO:0000256" key="1">
    <source>
        <dbReference type="SAM" id="MobiDB-lite"/>
    </source>
</evidence>
<dbReference type="SUPFAM" id="SSF51126">
    <property type="entry name" value="Pectin lyase-like"/>
    <property type="match status" value="2"/>
</dbReference>
<proteinExistence type="predicted"/>
<accession>A0A518H6I1</accession>
<dbReference type="InterPro" id="IPR011050">
    <property type="entry name" value="Pectin_lyase_fold/virulence"/>
</dbReference>
<evidence type="ECO:0000313" key="3">
    <source>
        <dbReference type="Proteomes" id="UP000317835"/>
    </source>
</evidence>
<dbReference type="Proteomes" id="UP000317835">
    <property type="component" value="Chromosome"/>
</dbReference>
<sequence>MTRAPHRLNDRGPSQMNRRGRSRRGRRPDLECMEDRRLMATFSVTSIADEVSDNGTTSLREAIALAASNPGDDLITFADGLSGTIALSLGELVLDDSSGLVEIRAGAGVSTIDAGGTSRGLSVRAGTTASLVGLTITGGRATDFDGGGGILNAGSLTLDGVAVSDNQAANSGGGLANRSGVLTMTDSVVSGNTAPFSGGGILNSGTMTVTGSTIGGNRTTSPYSGGGGLSNSGVLTLVGATVSGNAAASGAGLSSSGLLELRGSTVRDNAASRGGGGIIARYGTMALIDSTVSGNSAAWNGGGLYNYGGRITLTRSTVSGNSSMQRGGGLDNYYGGTITLDESTISGNSATTGGGLSSLGGRVTLTGSTVSGNVASDQGGGLAILYGTIRVVGSTLSGNRADSGGGLAHFGGDLELLNSTVSGNSATGDGGGLLNRRTLRLIHVTLTDNRADADGDGDGSGGGVFTEGSSSTQLVNSIISGNRRGSGETPDDLGGSPPAPGSAGNLAGSTAEGLDPTVNLVGIDDPRLGPLADNGGPTFTHALLPDSPAVDAAYILPGVTTDQRGQPRHLGGSPDVGAFEREGPPPGDREPGGLVVTTLDDVFNPFDFRTTLREAIVFASSRPGDDAITFDPALAGSISVLSALYGELTLADGSGAVAIDGRGVITLDARGAGRVLRVGQGTTATLSGLTITGGRVVGFGGGRGHPELRRVDGRRQHGRRELRRWGWRHLQRPDRDPGGAAELHRRQPGRLGWRHRQQQSELLRRLGRRGRHADRQHRQRQLGHVRRGRPERLHGAVDAD</sequence>
<dbReference type="PANTHER" id="PTHR11319:SF35">
    <property type="entry name" value="OUTER MEMBRANE PROTEIN PMPC-RELATED"/>
    <property type="match status" value="1"/>
</dbReference>
<feature type="region of interest" description="Disordered" evidence="1">
    <location>
        <begin position="1"/>
        <end position="28"/>
    </location>
</feature>
<gene>
    <name evidence="2" type="ORF">ElP_43580</name>
</gene>
<dbReference type="SMART" id="SM00710">
    <property type="entry name" value="PbH1"/>
    <property type="match status" value="8"/>
</dbReference>
<name>A0A518H6I1_9BACT</name>
<feature type="compositionally biased region" description="Basic residues" evidence="1">
    <location>
        <begin position="765"/>
        <end position="787"/>
    </location>
</feature>
<dbReference type="InterPro" id="IPR059226">
    <property type="entry name" value="Choice_anch_Q_dom"/>
</dbReference>